<dbReference type="EMBL" id="JADBDZ010000001">
    <property type="protein sequence ID" value="MBE1537639.1"/>
    <property type="molecule type" value="Genomic_DNA"/>
</dbReference>
<dbReference type="InterPro" id="IPR001959">
    <property type="entry name" value="Transposase"/>
</dbReference>
<organism evidence="10 11">
    <name type="scientific">Actinomadura algeriensis</name>
    <dbReference type="NCBI Taxonomy" id="1679523"/>
    <lineage>
        <taxon>Bacteria</taxon>
        <taxon>Bacillati</taxon>
        <taxon>Actinomycetota</taxon>
        <taxon>Actinomycetes</taxon>
        <taxon>Streptosporangiales</taxon>
        <taxon>Thermomonosporaceae</taxon>
        <taxon>Actinomadura</taxon>
    </lineage>
</organism>
<comment type="similarity">
    <text evidence="1">In the C-terminal section; belongs to the transposase 35 family.</text>
</comment>
<evidence type="ECO:0000259" key="9">
    <source>
        <dbReference type="Pfam" id="PF12323"/>
    </source>
</evidence>
<keyword evidence="4" id="KW-0862">Zinc</keyword>
<proteinExistence type="inferred from homology"/>
<keyword evidence="2" id="KW-0815">Transposition</keyword>
<evidence type="ECO:0000313" key="11">
    <source>
        <dbReference type="Proteomes" id="UP000627838"/>
    </source>
</evidence>
<keyword evidence="11" id="KW-1185">Reference proteome</keyword>
<feature type="region of interest" description="Disordered" evidence="7">
    <location>
        <begin position="221"/>
        <end position="244"/>
    </location>
</feature>
<comment type="caution">
    <text evidence="10">The sequence shown here is derived from an EMBL/GenBank/DDBJ whole genome shotgun (WGS) entry which is preliminary data.</text>
</comment>
<evidence type="ECO:0000256" key="3">
    <source>
        <dbReference type="ARBA" id="ARBA00022723"/>
    </source>
</evidence>
<dbReference type="Pfam" id="PF01385">
    <property type="entry name" value="OrfB_IS605"/>
    <property type="match status" value="1"/>
</dbReference>
<evidence type="ECO:0000256" key="4">
    <source>
        <dbReference type="ARBA" id="ARBA00022833"/>
    </source>
</evidence>
<dbReference type="NCBIfam" id="TIGR01766">
    <property type="entry name" value="IS200/IS605 family accessory protein TnpB-like domain"/>
    <property type="match status" value="1"/>
</dbReference>
<dbReference type="NCBIfam" id="NF040570">
    <property type="entry name" value="guided_TnpB"/>
    <property type="match status" value="1"/>
</dbReference>
<sequence>MRTAYRCRAYPDSEQAAMLGRTFGCVRLVWNKTLTERTRAYRTEGKRTSYKETDAALTEWKKTEDLAFLSEVSSVPLQQTLRHQHTAFAGFFAGRAKYPRFKSRTGRQSAHYTRSAFRMKNGELRLAKTTAPLDFVWSFDDVDVAGLDPTMVVVSREPDGRWYLTFSVDADALDPAPPVGYAIGIDLGIKDFAVASDGRRIPNPKHLEKKQRNLARYQRRMSRKQPGSANHRKAKTKVARTHRKVRDARQDFLHRTTTNLVRDADIIVIEDLAVTNMVKNRALARAIADCGWGEFRRMLEYKAERAGRTPRHARAAGTSWNT</sequence>
<feature type="domain" description="Probable transposase IS891/IS1136/IS1341" evidence="8">
    <location>
        <begin position="172"/>
        <end position="281"/>
    </location>
</feature>
<dbReference type="Proteomes" id="UP000627838">
    <property type="component" value="Unassembled WGS sequence"/>
</dbReference>
<keyword evidence="6" id="KW-0233">DNA recombination</keyword>
<evidence type="ECO:0000256" key="6">
    <source>
        <dbReference type="ARBA" id="ARBA00023172"/>
    </source>
</evidence>
<keyword evidence="3" id="KW-0479">Metal-binding</keyword>
<evidence type="ECO:0000256" key="2">
    <source>
        <dbReference type="ARBA" id="ARBA00022578"/>
    </source>
</evidence>
<keyword evidence="5" id="KW-0238">DNA-binding</keyword>
<feature type="domain" description="Transposase putative helix-turn-helix" evidence="9">
    <location>
        <begin position="1"/>
        <end position="46"/>
    </location>
</feature>
<dbReference type="Pfam" id="PF12323">
    <property type="entry name" value="HTH_OrfB_IS605"/>
    <property type="match status" value="1"/>
</dbReference>
<evidence type="ECO:0000256" key="7">
    <source>
        <dbReference type="SAM" id="MobiDB-lite"/>
    </source>
</evidence>
<evidence type="ECO:0000259" key="8">
    <source>
        <dbReference type="Pfam" id="PF01385"/>
    </source>
</evidence>
<evidence type="ECO:0000313" key="10">
    <source>
        <dbReference type="EMBL" id="MBE1537639.1"/>
    </source>
</evidence>
<accession>A0ABR9K464</accession>
<evidence type="ECO:0000256" key="1">
    <source>
        <dbReference type="ARBA" id="ARBA00008761"/>
    </source>
</evidence>
<protein>
    <submittedName>
        <fullName evidence="10">Transposase</fullName>
    </submittedName>
</protein>
<dbReference type="InterPro" id="IPR010095">
    <property type="entry name" value="Cas12f1-like_TNB"/>
</dbReference>
<evidence type="ECO:0000256" key="5">
    <source>
        <dbReference type="ARBA" id="ARBA00023125"/>
    </source>
</evidence>
<name>A0ABR9K464_9ACTN</name>
<feature type="compositionally biased region" description="Basic residues" evidence="7">
    <location>
        <begin position="230"/>
        <end position="244"/>
    </location>
</feature>
<gene>
    <name evidence="10" type="ORF">H4W34_007472</name>
</gene>
<reference evidence="10 11" key="1">
    <citation type="submission" date="2020-10" db="EMBL/GenBank/DDBJ databases">
        <title>Sequencing the genomes of 1000 actinobacteria strains.</title>
        <authorList>
            <person name="Klenk H.-P."/>
        </authorList>
    </citation>
    <scope>NUCLEOTIDE SEQUENCE [LARGE SCALE GENOMIC DNA]</scope>
    <source>
        <strain evidence="10 11">DSM 46744</strain>
    </source>
</reference>
<dbReference type="InterPro" id="IPR021027">
    <property type="entry name" value="Transposase_put_HTH"/>
</dbReference>